<keyword evidence="2" id="KW-1185">Reference proteome</keyword>
<dbReference type="Gene3D" id="1.10.10.10">
    <property type="entry name" value="Winged helix-like DNA-binding domain superfamily/Winged helix DNA-binding domain"/>
    <property type="match status" value="1"/>
</dbReference>
<dbReference type="AlphaFoldDB" id="A0A934QIE7"/>
<dbReference type="InterPro" id="IPR014290">
    <property type="entry name" value="SUF_FeS_clus_asmbl_reg"/>
</dbReference>
<protein>
    <submittedName>
        <fullName evidence="1">SUF system Fe-S cluster assembly regulator</fullName>
    </submittedName>
</protein>
<dbReference type="NCBIfam" id="TIGR02944">
    <property type="entry name" value="suf_reg_Xantho"/>
    <property type="match status" value="1"/>
</dbReference>
<dbReference type="PROSITE" id="PS51197">
    <property type="entry name" value="HTH_RRF2_2"/>
    <property type="match status" value="1"/>
</dbReference>
<reference evidence="1" key="1">
    <citation type="submission" date="2017-08" db="EMBL/GenBank/DDBJ databases">
        <authorList>
            <person name="Imhoff J.F."/>
            <person name="Rahn T."/>
            <person name="Kuenzel S."/>
            <person name="Neulinger S.C."/>
        </authorList>
    </citation>
    <scope>NUCLEOTIDE SEQUENCE</scope>
    <source>
        <strain evidence="1">DSM 9154</strain>
    </source>
</reference>
<dbReference type="RefSeq" id="WP_027289150.1">
    <property type="nucleotide sequence ID" value="NZ_NRRE01000026.1"/>
</dbReference>
<dbReference type="InterPro" id="IPR036388">
    <property type="entry name" value="WH-like_DNA-bd_sf"/>
</dbReference>
<dbReference type="Proteomes" id="UP000778970">
    <property type="component" value="Unassembled WGS sequence"/>
</dbReference>
<gene>
    <name evidence="1" type="ORF">CKO21_10150</name>
</gene>
<dbReference type="NCBIfam" id="TIGR00738">
    <property type="entry name" value="rrf2_super"/>
    <property type="match status" value="1"/>
</dbReference>
<dbReference type="EMBL" id="NRRE01000026">
    <property type="protein sequence ID" value="MBK1697606.1"/>
    <property type="molecule type" value="Genomic_DNA"/>
</dbReference>
<dbReference type="PANTHER" id="PTHR33221">
    <property type="entry name" value="WINGED HELIX-TURN-HELIX TRANSCRIPTIONAL REGULATOR, RRF2 FAMILY"/>
    <property type="match status" value="1"/>
</dbReference>
<dbReference type="Pfam" id="PF02082">
    <property type="entry name" value="Rrf2"/>
    <property type="match status" value="1"/>
</dbReference>
<dbReference type="GO" id="GO:0003700">
    <property type="term" value="F:DNA-binding transcription factor activity"/>
    <property type="evidence" value="ECO:0007669"/>
    <property type="project" value="TreeGrafter"/>
</dbReference>
<reference evidence="1" key="2">
    <citation type="journal article" date="2020" name="Microorganisms">
        <title>Osmotic Adaptation and Compatible Solute Biosynthesis of Phototrophic Bacteria as Revealed from Genome Analyses.</title>
        <authorList>
            <person name="Imhoff J.F."/>
            <person name="Rahn T."/>
            <person name="Kunzel S."/>
            <person name="Keller A."/>
            <person name="Neulinger S.C."/>
        </authorList>
    </citation>
    <scope>NUCLEOTIDE SEQUENCE</scope>
    <source>
        <strain evidence="1">DSM 9154</strain>
    </source>
</reference>
<proteinExistence type="predicted"/>
<comment type="caution">
    <text evidence="1">The sequence shown here is derived from an EMBL/GenBank/DDBJ whole genome shotgun (WGS) entry which is preliminary data.</text>
</comment>
<dbReference type="PROSITE" id="PS01332">
    <property type="entry name" value="HTH_RRF2_1"/>
    <property type="match status" value="1"/>
</dbReference>
<dbReference type="PANTHER" id="PTHR33221:SF2">
    <property type="entry name" value="TRANSCRIPTIONAL REGULATOR"/>
    <property type="match status" value="1"/>
</dbReference>
<dbReference type="InterPro" id="IPR000944">
    <property type="entry name" value="Tscrpt_reg_Rrf2"/>
</dbReference>
<sequence>MFRLNRLTDYAVVVMSQMSASGAGLRSAQQIARDTSVPLPTVAKVLNVLTREGLVESHRGASGGYALSRTAEEISVAEIIRALEGPIALTACVDNGGSGCEVESLCPMRGTWDRVNDVIHQALSQVTLADLIADQQARMPAFARTAAPQVAK</sequence>
<name>A0A934QIE7_9PROT</name>
<accession>A0A934QIE7</accession>
<organism evidence="1 2">
    <name type="scientific">Rhodovibrio salinarum</name>
    <dbReference type="NCBI Taxonomy" id="1087"/>
    <lineage>
        <taxon>Bacteria</taxon>
        <taxon>Pseudomonadati</taxon>
        <taxon>Pseudomonadota</taxon>
        <taxon>Alphaproteobacteria</taxon>
        <taxon>Rhodospirillales</taxon>
        <taxon>Rhodovibrionaceae</taxon>
        <taxon>Rhodovibrio</taxon>
    </lineage>
</organism>
<dbReference type="InterPro" id="IPR036390">
    <property type="entry name" value="WH_DNA-bd_sf"/>
</dbReference>
<evidence type="ECO:0000313" key="1">
    <source>
        <dbReference type="EMBL" id="MBK1697606.1"/>
    </source>
</evidence>
<dbReference type="SUPFAM" id="SSF46785">
    <property type="entry name" value="Winged helix' DNA-binding domain"/>
    <property type="match status" value="1"/>
</dbReference>
<dbReference type="GO" id="GO:0005829">
    <property type="term" value="C:cytosol"/>
    <property type="evidence" value="ECO:0007669"/>
    <property type="project" value="TreeGrafter"/>
</dbReference>
<evidence type="ECO:0000313" key="2">
    <source>
        <dbReference type="Proteomes" id="UP000778970"/>
    </source>
</evidence>
<dbReference type="InterPro" id="IPR030489">
    <property type="entry name" value="TR_Rrf2-type_CS"/>
</dbReference>